<dbReference type="PROSITE" id="PS50006">
    <property type="entry name" value="FHA_DOMAIN"/>
    <property type="match status" value="1"/>
</dbReference>
<keyword evidence="7" id="KW-0808">Transferase</keyword>
<evidence type="ECO:0000256" key="3">
    <source>
        <dbReference type="ARBA" id="ARBA00012483"/>
    </source>
</evidence>
<dbReference type="GO" id="GO:0097271">
    <property type="term" value="P:protein localization to bud neck"/>
    <property type="evidence" value="ECO:0007669"/>
    <property type="project" value="UniProtKB-ARBA"/>
</dbReference>
<dbReference type="GO" id="GO:0090337">
    <property type="term" value="P:regulation of formin-nucleated actin cable assembly"/>
    <property type="evidence" value="ECO:0007669"/>
    <property type="project" value="UniProtKB-ARBA"/>
</dbReference>
<dbReference type="InterPro" id="IPR042823">
    <property type="entry name" value="Dma1/Dma2_RING-H2"/>
</dbReference>
<dbReference type="PROSITE" id="PS50089">
    <property type="entry name" value="ZF_RING_2"/>
    <property type="match status" value="1"/>
</dbReference>
<dbReference type="GO" id="GO:0000132">
    <property type="term" value="P:establishment of mitotic spindle orientation"/>
    <property type="evidence" value="ECO:0007669"/>
    <property type="project" value="UniProtKB-ARBA"/>
</dbReference>
<keyword evidence="8" id="KW-0479">Metal-binding</keyword>
<organism evidence="21 22">
    <name type="scientific">Lachancea dasiensis</name>
    <dbReference type="NCBI Taxonomy" id="1072105"/>
    <lineage>
        <taxon>Eukaryota</taxon>
        <taxon>Fungi</taxon>
        <taxon>Dikarya</taxon>
        <taxon>Ascomycota</taxon>
        <taxon>Saccharomycotina</taxon>
        <taxon>Saccharomycetes</taxon>
        <taxon>Saccharomycetales</taxon>
        <taxon>Saccharomycetaceae</taxon>
        <taxon>Lachancea</taxon>
    </lineage>
</organism>
<dbReference type="Pfam" id="PF00498">
    <property type="entry name" value="FHA"/>
    <property type="match status" value="1"/>
</dbReference>
<keyword evidence="11" id="KW-0833">Ubl conjugation pathway</keyword>
<keyword evidence="6" id="KW-0132">Cell division</keyword>
<protein>
    <recommendedName>
        <fullName evidence="3">RING-type E3 ubiquitin transferase</fullName>
        <ecNumber evidence="3">2.3.2.27</ecNumber>
    </recommendedName>
    <alternativeName>
        <fullName evidence="16">Checkpoint forkhead associated with RING domains-containing protein 1</fullName>
    </alternativeName>
</protein>
<gene>
    <name evidence="21" type="ORF">LADA_0D07228G</name>
</gene>
<dbReference type="GO" id="GO:0000151">
    <property type="term" value="C:ubiquitin ligase complex"/>
    <property type="evidence" value="ECO:0007669"/>
    <property type="project" value="TreeGrafter"/>
</dbReference>
<evidence type="ECO:0000256" key="14">
    <source>
        <dbReference type="ARBA" id="ARBA00023306"/>
    </source>
</evidence>
<dbReference type="FunFam" id="3.30.40.10:FF:000426">
    <property type="entry name" value="DMA1p Ubiquitin-protein ligase (E3)"/>
    <property type="match status" value="1"/>
</dbReference>
<evidence type="ECO:0000256" key="17">
    <source>
        <dbReference type="PROSITE-ProRule" id="PRU00175"/>
    </source>
</evidence>
<feature type="region of interest" description="Disordered" evidence="18">
    <location>
        <begin position="79"/>
        <end position="130"/>
    </location>
</feature>
<keyword evidence="5" id="KW-1017">Isopeptide bond</keyword>
<dbReference type="GO" id="GO:0000921">
    <property type="term" value="P:septin ring assembly"/>
    <property type="evidence" value="ECO:0007669"/>
    <property type="project" value="UniProtKB-ARBA"/>
</dbReference>
<evidence type="ECO:0000256" key="12">
    <source>
        <dbReference type="ARBA" id="ARBA00022833"/>
    </source>
</evidence>
<comment type="similarity">
    <text evidence="15">Belongs to the DMA1 family.</text>
</comment>
<dbReference type="InterPro" id="IPR013083">
    <property type="entry name" value="Znf_RING/FYVE/PHD"/>
</dbReference>
<evidence type="ECO:0000256" key="11">
    <source>
        <dbReference type="ARBA" id="ARBA00022786"/>
    </source>
</evidence>
<dbReference type="GO" id="GO:0031578">
    <property type="term" value="P:mitotic spindle orientation checkpoint signaling"/>
    <property type="evidence" value="ECO:0007669"/>
    <property type="project" value="UniProtKB-ARBA"/>
</dbReference>
<keyword evidence="22" id="KW-1185">Reference proteome</keyword>
<dbReference type="SUPFAM" id="SSF49879">
    <property type="entry name" value="SMAD/FHA domain"/>
    <property type="match status" value="1"/>
</dbReference>
<evidence type="ECO:0000256" key="9">
    <source>
        <dbReference type="ARBA" id="ARBA00022771"/>
    </source>
</evidence>
<keyword evidence="13" id="KW-0832">Ubl conjugation</keyword>
<dbReference type="GO" id="GO:0032153">
    <property type="term" value="C:cell division site"/>
    <property type="evidence" value="ECO:0007669"/>
    <property type="project" value="TreeGrafter"/>
</dbReference>
<dbReference type="GO" id="GO:0008270">
    <property type="term" value="F:zinc ion binding"/>
    <property type="evidence" value="ECO:0007669"/>
    <property type="project" value="UniProtKB-KW"/>
</dbReference>
<feature type="domain" description="FHA" evidence="19">
    <location>
        <begin position="278"/>
        <end position="341"/>
    </location>
</feature>
<dbReference type="GO" id="GO:0005829">
    <property type="term" value="C:cytosol"/>
    <property type="evidence" value="ECO:0007669"/>
    <property type="project" value="TreeGrafter"/>
</dbReference>
<dbReference type="SMART" id="SM00240">
    <property type="entry name" value="FHA"/>
    <property type="match status" value="1"/>
</dbReference>
<dbReference type="CDD" id="cd16458">
    <property type="entry name" value="RING-H2_Dmap-like"/>
    <property type="match status" value="1"/>
</dbReference>
<dbReference type="InterPro" id="IPR000253">
    <property type="entry name" value="FHA_dom"/>
</dbReference>
<dbReference type="GO" id="GO:0051865">
    <property type="term" value="P:protein autoubiquitination"/>
    <property type="evidence" value="ECO:0007669"/>
    <property type="project" value="UniProtKB-ARBA"/>
</dbReference>
<proteinExistence type="inferred from homology"/>
<evidence type="ECO:0000256" key="2">
    <source>
        <dbReference type="ARBA" id="ARBA00004496"/>
    </source>
</evidence>
<evidence type="ECO:0000256" key="8">
    <source>
        <dbReference type="ARBA" id="ARBA00022723"/>
    </source>
</evidence>
<evidence type="ECO:0000256" key="6">
    <source>
        <dbReference type="ARBA" id="ARBA00022618"/>
    </source>
</evidence>
<evidence type="ECO:0000259" key="19">
    <source>
        <dbReference type="PROSITE" id="PS50006"/>
    </source>
</evidence>
<dbReference type="InterPro" id="IPR008984">
    <property type="entry name" value="SMAD_FHA_dom_sf"/>
</dbReference>
<feature type="region of interest" description="Disordered" evidence="18">
    <location>
        <begin position="1"/>
        <end position="21"/>
    </location>
</feature>
<evidence type="ECO:0000256" key="7">
    <source>
        <dbReference type="ARBA" id="ARBA00022679"/>
    </source>
</evidence>
<evidence type="ECO:0000313" key="22">
    <source>
        <dbReference type="Proteomes" id="UP000190274"/>
    </source>
</evidence>
<comment type="catalytic activity">
    <reaction evidence="1">
        <text>S-ubiquitinyl-[E2 ubiquitin-conjugating enzyme]-L-cysteine + [acceptor protein]-L-lysine = [E2 ubiquitin-conjugating enzyme]-L-cysteine + N(6)-ubiquitinyl-[acceptor protein]-L-lysine.</text>
        <dbReference type="EC" id="2.3.2.27"/>
    </reaction>
</comment>
<name>A0A1G4J6J7_9SACH</name>
<sequence>MVVNVSPRSSMSPRSRRGSTINNLLNSMGIRQGSHSLEGAAHGSSTLEPIAAGAASSPTSFPGGVSLREHGAFMENRLPEQGSNHLDAPMDEGAHSNPVNILSSDDEDDRVVVDDDPNHLPGRRQGEDNDNGAAVAANMMGTTPFDQGFQNSPVPNLANPFPDEMPITLTLGQNDIPAGPGHQPSTLTPSEAQLVPKPVRHFIYGNTHPESAVELLGLDLPRNATLPEPATPDTLQSRKDKNGLFSLRLTPFLDQSASTNPGLYFEPIVRTAGPCSQLVIGRYTERVRESINRIPEHFHPVVFKSKVVSRTHGCFKVDQDGNWFIRDVKSSSGTFLNHHRLSPASSMSKDTLLQDGDLIQLGLDFRGGTEEIYRSVKMRVELNKSWKRRAMRFNREALQRLKNLQKMTTGLEEEDCSICLSKIKPCQAIFISPCSHSWHYQCVRRLVVSTYPQFVCPNCRSSCDLEASLDSDMDSDDNEFDVVSDEIKDMDMQQDSD</sequence>
<dbReference type="AlphaFoldDB" id="A0A1G4J6J7"/>
<keyword evidence="12" id="KW-0862">Zinc</keyword>
<dbReference type="SUPFAM" id="SSF57850">
    <property type="entry name" value="RING/U-box"/>
    <property type="match status" value="1"/>
</dbReference>
<dbReference type="STRING" id="1266660.A0A1G4J6J7"/>
<evidence type="ECO:0000256" key="5">
    <source>
        <dbReference type="ARBA" id="ARBA00022499"/>
    </source>
</evidence>
<dbReference type="FunFam" id="2.60.200.20:FF:000030">
    <property type="entry name" value="FHA domain-containing protein"/>
    <property type="match status" value="1"/>
</dbReference>
<dbReference type="GO" id="GO:0032186">
    <property type="term" value="P:cellular bud neck septin ring organization"/>
    <property type="evidence" value="ECO:0007669"/>
    <property type="project" value="UniProtKB-ARBA"/>
</dbReference>
<keyword evidence="9 17" id="KW-0863">Zinc-finger</keyword>
<evidence type="ECO:0000256" key="13">
    <source>
        <dbReference type="ARBA" id="ARBA00022843"/>
    </source>
</evidence>
<keyword evidence="10" id="KW-0498">Mitosis</keyword>
<keyword evidence="4" id="KW-0963">Cytoplasm</keyword>
<dbReference type="Gene3D" id="3.30.40.10">
    <property type="entry name" value="Zinc/RING finger domain, C3HC4 (zinc finger)"/>
    <property type="match status" value="1"/>
</dbReference>
<evidence type="ECO:0000256" key="4">
    <source>
        <dbReference type="ARBA" id="ARBA00022490"/>
    </source>
</evidence>
<dbReference type="PANTHER" id="PTHR15067:SF7">
    <property type="entry name" value="E3 UBIQUITIN-PROTEIN LIGASE DMA1-RELATED"/>
    <property type="match status" value="1"/>
</dbReference>
<dbReference type="OrthoDB" id="687730at2759"/>
<dbReference type="SMART" id="SM00184">
    <property type="entry name" value="RING"/>
    <property type="match status" value="1"/>
</dbReference>
<dbReference type="GO" id="GO:0006511">
    <property type="term" value="P:ubiquitin-dependent protein catabolic process"/>
    <property type="evidence" value="ECO:0007669"/>
    <property type="project" value="TreeGrafter"/>
</dbReference>
<dbReference type="EMBL" id="LT598454">
    <property type="protein sequence ID" value="SCU85390.1"/>
    <property type="molecule type" value="Genomic_DNA"/>
</dbReference>
<evidence type="ECO:0000256" key="1">
    <source>
        <dbReference type="ARBA" id="ARBA00000900"/>
    </source>
</evidence>
<feature type="domain" description="RING-type" evidence="20">
    <location>
        <begin position="416"/>
        <end position="460"/>
    </location>
</feature>
<evidence type="ECO:0000256" key="16">
    <source>
        <dbReference type="ARBA" id="ARBA00080465"/>
    </source>
</evidence>
<keyword evidence="14" id="KW-0131">Cell cycle</keyword>
<accession>A0A1G4J6J7</accession>
<reference evidence="21 22" key="1">
    <citation type="submission" date="2016-03" db="EMBL/GenBank/DDBJ databases">
        <authorList>
            <person name="Devillers H."/>
        </authorList>
    </citation>
    <scope>NUCLEOTIDE SEQUENCE [LARGE SCALE GENOMIC DNA]</scope>
    <source>
        <strain evidence="21">CBS 10888</strain>
    </source>
</reference>
<evidence type="ECO:0000256" key="10">
    <source>
        <dbReference type="ARBA" id="ARBA00022776"/>
    </source>
</evidence>
<evidence type="ECO:0000256" key="18">
    <source>
        <dbReference type="SAM" id="MobiDB-lite"/>
    </source>
</evidence>
<comment type="subcellular location">
    <subcellularLocation>
        <location evidence="2">Cytoplasm</location>
    </subcellularLocation>
</comment>
<dbReference type="Proteomes" id="UP000190274">
    <property type="component" value="Chromosome D"/>
</dbReference>
<dbReference type="Pfam" id="PF17123">
    <property type="entry name" value="zf-RING_11"/>
    <property type="match status" value="1"/>
</dbReference>
<dbReference type="Gene3D" id="2.60.200.20">
    <property type="match status" value="1"/>
</dbReference>
<dbReference type="InterPro" id="IPR001841">
    <property type="entry name" value="Znf_RING"/>
</dbReference>
<evidence type="ECO:0000259" key="20">
    <source>
        <dbReference type="PROSITE" id="PS50089"/>
    </source>
</evidence>
<dbReference type="EC" id="2.3.2.27" evidence="3"/>
<feature type="compositionally biased region" description="Low complexity" evidence="18">
    <location>
        <begin position="1"/>
        <end position="13"/>
    </location>
</feature>
<dbReference type="GO" id="GO:0061630">
    <property type="term" value="F:ubiquitin protein ligase activity"/>
    <property type="evidence" value="ECO:0007669"/>
    <property type="project" value="UniProtKB-EC"/>
</dbReference>
<evidence type="ECO:0000256" key="15">
    <source>
        <dbReference type="ARBA" id="ARBA00061209"/>
    </source>
</evidence>
<dbReference type="PANTHER" id="PTHR15067">
    <property type="entry name" value="E3 UBIQUITIN-PROTEIN LIGASE RNF8"/>
    <property type="match status" value="1"/>
</dbReference>
<evidence type="ECO:0000313" key="21">
    <source>
        <dbReference type="EMBL" id="SCU85390.1"/>
    </source>
</evidence>